<dbReference type="GO" id="GO:0009253">
    <property type="term" value="P:peptidoglycan catabolic process"/>
    <property type="evidence" value="ECO:0007669"/>
    <property type="project" value="TreeGrafter"/>
</dbReference>
<protein>
    <submittedName>
        <fullName evidence="3">LpqU protein</fullName>
    </submittedName>
</protein>
<dbReference type="HOGENOM" id="CLU_605008_0_0_11"/>
<evidence type="ECO:0000313" key="3">
    <source>
        <dbReference type="EMBL" id="AEF41916.1"/>
    </source>
</evidence>
<accession>F6EQN9</accession>
<dbReference type="STRING" id="443218.AS9A_3475"/>
<evidence type="ECO:0000256" key="1">
    <source>
        <dbReference type="SAM" id="MobiDB-lite"/>
    </source>
</evidence>
<reference evidence="3 4" key="1">
    <citation type="journal article" date="2011" name="J. Bacteriol.">
        <title>Complete genome sequence of Amycolicicoccus subflavus DQS3-9A1T, an actinomycete isolated from crude oil-polluted soil.</title>
        <authorList>
            <person name="Cai M."/>
            <person name="Chen W.M."/>
            <person name="Nie Y."/>
            <person name="Chi C.Q."/>
            <person name="Wang Y.N."/>
            <person name="Tang Y.Q."/>
            <person name="Li G.Y."/>
            <person name="Wu X.L."/>
        </authorList>
    </citation>
    <scope>NUCLEOTIDE SEQUENCE [LARGE SCALE GENOMIC DNA]</scope>
    <source>
        <strain evidence="4">DSM 45089 / DQS3-9A1</strain>
    </source>
</reference>
<sequence length="452" mass="48575">MAAASLPLAGAAAASAETLTDIAEAVLEAMPPAPGTGVPMIDYHAPGRTSDLLADWAQAHSDALGIPRPAMQAYGHAALVMQETQPGCGLRWTTLAGIGGIESWHGTYEGATILDDGRVEPPIRGVKLDGRPGLADIPDTDNGEMDGDPDHDRAMGPMQFIPETWRLFGTDGNGNGHADPDNIDDAVMSAARYLCAAGGNLESPEGWRKAILAYNQSEDYLLDVRDAAWRYSADVHVPEPAPAPEPALEPPPEPEPLPEALPEGELPPASEGELPPPPPEGELPPELPQGELPPEEHRDGHELAHSELHEGEPLEAEMHEPEVHEPEYPGAEHHEPEHPEAEHAEHHEPELPEAEHAEHAEHAPEHHDARGEAALRDIPEGEIDDEDLELLKEFAEQYGEGFEYDDELDDQRVPASERAPGHMVPDVLAKLAAEIWAFLAKLGINGEPKGGA</sequence>
<feature type="compositionally biased region" description="Basic and acidic residues" evidence="1">
    <location>
        <begin position="316"/>
        <end position="379"/>
    </location>
</feature>
<proteinExistence type="predicted"/>
<name>F6EQN9_HOYSD</name>
<dbReference type="SUPFAM" id="SSF53955">
    <property type="entry name" value="Lysozyme-like"/>
    <property type="match status" value="1"/>
</dbReference>
<dbReference type="InterPro" id="IPR023346">
    <property type="entry name" value="Lysozyme-like_dom_sf"/>
</dbReference>
<evidence type="ECO:0000313" key="4">
    <source>
        <dbReference type="Proteomes" id="UP000009235"/>
    </source>
</evidence>
<feature type="region of interest" description="Disordered" evidence="1">
    <location>
        <begin position="238"/>
        <end position="302"/>
    </location>
</feature>
<dbReference type="AlphaFoldDB" id="F6EQN9"/>
<dbReference type="PANTHER" id="PTHR30163">
    <property type="entry name" value="MEMBRANE-BOUND LYTIC MUREIN TRANSGLYCOSYLASE B"/>
    <property type="match status" value="1"/>
</dbReference>
<feature type="domain" description="Transglycosylase SLT" evidence="2">
    <location>
        <begin position="154"/>
        <end position="198"/>
    </location>
</feature>
<feature type="compositionally biased region" description="Low complexity" evidence="1">
    <location>
        <begin position="260"/>
        <end position="273"/>
    </location>
</feature>
<feature type="region of interest" description="Disordered" evidence="1">
    <location>
        <begin position="124"/>
        <end position="146"/>
    </location>
</feature>
<feature type="compositionally biased region" description="Pro residues" evidence="1">
    <location>
        <begin position="239"/>
        <end position="259"/>
    </location>
</feature>
<dbReference type="GO" id="GO:0008933">
    <property type="term" value="F:peptidoglycan lytic transglycosylase activity"/>
    <property type="evidence" value="ECO:0007669"/>
    <property type="project" value="TreeGrafter"/>
</dbReference>
<dbReference type="CDD" id="cd13399">
    <property type="entry name" value="Slt35-like"/>
    <property type="match status" value="1"/>
</dbReference>
<dbReference type="eggNOG" id="COG2951">
    <property type="taxonomic scope" value="Bacteria"/>
</dbReference>
<gene>
    <name evidence="3" type="ordered locus">AS9A_3475</name>
</gene>
<feature type="compositionally biased region" description="Pro residues" evidence="1">
    <location>
        <begin position="274"/>
        <end position="287"/>
    </location>
</feature>
<dbReference type="KEGG" id="asd:AS9A_3475"/>
<dbReference type="Pfam" id="PF13406">
    <property type="entry name" value="SLT_2"/>
    <property type="match status" value="1"/>
</dbReference>
<dbReference type="InterPro" id="IPR031304">
    <property type="entry name" value="SLT_2"/>
</dbReference>
<evidence type="ECO:0000259" key="2">
    <source>
        <dbReference type="Pfam" id="PF13406"/>
    </source>
</evidence>
<feature type="region of interest" description="Disordered" evidence="1">
    <location>
        <begin position="316"/>
        <end position="386"/>
    </location>
</feature>
<dbReference type="PANTHER" id="PTHR30163:SF8">
    <property type="entry name" value="LYTIC MUREIN TRANSGLYCOSYLASE"/>
    <property type="match status" value="1"/>
</dbReference>
<keyword evidence="4" id="KW-1185">Reference proteome</keyword>
<dbReference type="Proteomes" id="UP000009235">
    <property type="component" value="Chromosome"/>
</dbReference>
<dbReference type="Gene3D" id="1.10.530.10">
    <property type="match status" value="1"/>
</dbReference>
<organism evidence="3 4">
    <name type="scientific">Hoyosella subflava (strain DSM 45089 / JCM 17490 / NBRC 109087 / DQS3-9A1)</name>
    <name type="common">Amycolicicoccus subflavus</name>
    <dbReference type="NCBI Taxonomy" id="443218"/>
    <lineage>
        <taxon>Bacteria</taxon>
        <taxon>Bacillati</taxon>
        <taxon>Actinomycetota</taxon>
        <taxon>Actinomycetes</taxon>
        <taxon>Mycobacteriales</taxon>
        <taxon>Hoyosellaceae</taxon>
        <taxon>Hoyosella</taxon>
    </lineage>
</organism>
<dbReference type="InterPro" id="IPR043426">
    <property type="entry name" value="MltB-like"/>
</dbReference>
<dbReference type="EMBL" id="CP002786">
    <property type="protein sequence ID" value="AEF41916.1"/>
    <property type="molecule type" value="Genomic_DNA"/>
</dbReference>